<keyword evidence="7" id="KW-1185">Reference proteome</keyword>
<accession>B9KBN6</accession>
<dbReference type="GO" id="GO:0046872">
    <property type="term" value="F:metal ion binding"/>
    <property type="evidence" value="ECO:0007669"/>
    <property type="project" value="UniProtKB-KW"/>
</dbReference>
<gene>
    <name evidence="6" type="ordered locus">CTN_0256</name>
</gene>
<keyword evidence="2" id="KW-0479">Metal-binding</keyword>
<keyword evidence="4" id="KW-0862">Zinc</keyword>
<dbReference type="KEGG" id="tna:CTN_0256"/>
<dbReference type="RefSeq" id="WP_015918762.1">
    <property type="nucleotide sequence ID" value="NC_011978.1"/>
</dbReference>
<dbReference type="PANTHER" id="PTHR35005:SF1">
    <property type="entry name" value="2-AMINO-5-FORMYLAMINO-6-RIBOSYLAMINOPYRIMIDIN-4(3H)-ONE 5'-MONOPHOSPHATE DEFORMYLASE"/>
    <property type="match status" value="1"/>
</dbReference>
<dbReference type="PANTHER" id="PTHR35005">
    <property type="entry name" value="3-DEHYDRO-SCYLLO-INOSOSE HYDROLASE"/>
    <property type="match status" value="1"/>
</dbReference>
<dbReference type="SUPFAM" id="SSF102215">
    <property type="entry name" value="Creatininase"/>
    <property type="match status" value="1"/>
</dbReference>
<dbReference type="InterPro" id="IPR003785">
    <property type="entry name" value="Creatininase/forma_Hydrolase"/>
</dbReference>
<evidence type="ECO:0000256" key="2">
    <source>
        <dbReference type="ARBA" id="ARBA00022723"/>
    </source>
</evidence>
<evidence type="ECO:0000313" key="6">
    <source>
        <dbReference type="EMBL" id="ACM22432.1"/>
    </source>
</evidence>
<dbReference type="InterPro" id="IPR024087">
    <property type="entry name" value="Creatininase-like_sf"/>
</dbReference>
<evidence type="ECO:0000256" key="1">
    <source>
        <dbReference type="ARBA" id="ARBA00001947"/>
    </source>
</evidence>
<dbReference type="EMBL" id="CP000916">
    <property type="protein sequence ID" value="ACM22432.1"/>
    <property type="molecule type" value="Genomic_DNA"/>
</dbReference>
<reference evidence="6 7" key="1">
    <citation type="journal article" date="2009" name="Biosci. Biotechnol. Biochem.">
        <title>WeGAS: a web-based microbial genome annotation system.</title>
        <authorList>
            <person name="Lee D."/>
            <person name="Seo H."/>
            <person name="Park C."/>
            <person name="Park K."/>
        </authorList>
    </citation>
    <scope>NUCLEOTIDE SEQUENCE [LARGE SCALE GENOMIC DNA]</scope>
    <source>
        <strain evidence="7">ATCC 49049 / DSM 4359 / NBRC 107923 / NS-E</strain>
    </source>
</reference>
<evidence type="ECO:0000313" key="7">
    <source>
        <dbReference type="Proteomes" id="UP000000445"/>
    </source>
</evidence>
<dbReference type="GO" id="GO:0009231">
    <property type="term" value="P:riboflavin biosynthetic process"/>
    <property type="evidence" value="ECO:0007669"/>
    <property type="project" value="TreeGrafter"/>
</dbReference>
<evidence type="ECO:0000256" key="3">
    <source>
        <dbReference type="ARBA" id="ARBA00022801"/>
    </source>
</evidence>
<sequence>MGKWQIPPEGGHMERPTGVYYQTMTMKQIRERLKECDLIIIPVGSTENHGPNAPTGEDTFLVTRMAEQVALKTGCTVAEPIWYGYHPYHHIGMPGTVPVKDEAFIDYLVSVIAGFWNTGFRKQILLNGHGQEFVIPVAIHKFAKIFQVPAIIINLNWYHAIQDKFKTKEEGGPYETPFIHADEVETSWSLALFPELMHQEWAVDTEPKGFLPEGHIDKAGNLLHRPIAWYGHVGGGPIEVVAYPEGVVGKATLASADKAKEGVEALLDYLEKLVRDIMERFPPGKLPPAEMLSQRPKEELDALTKEPLTEGWRNLYTAGNLWG</sequence>
<dbReference type="eggNOG" id="COG1402">
    <property type="taxonomic scope" value="Bacteria"/>
</dbReference>
<dbReference type="Pfam" id="PF02633">
    <property type="entry name" value="Creatininase"/>
    <property type="match status" value="1"/>
</dbReference>
<dbReference type="Gene3D" id="3.40.50.10310">
    <property type="entry name" value="Creatininase"/>
    <property type="match status" value="1"/>
</dbReference>
<protein>
    <submittedName>
        <fullName evidence="6">Creatinine amidohydrolase</fullName>
    </submittedName>
</protein>
<dbReference type="STRING" id="309803.CTN_0256"/>
<dbReference type="AlphaFoldDB" id="B9KBN6"/>
<comment type="cofactor">
    <cofactor evidence="1">
        <name>Zn(2+)</name>
        <dbReference type="ChEBI" id="CHEBI:29105"/>
    </cofactor>
</comment>
<dbReference type="NCBIfam" id="NF041098">
    <property type="entry name" value="diketo_inos_hlase_IolN"/>
    <property type="match status" value="1"/>
</dbReference>
<organism evidence="6 7">
    <name type="scientific">Thermotoga neapolitana (strain ATCC 49049 / DSM 4359 / NBRC 107923 / NS-E)</name>
    <dbReference type="NCBI Taxonomy" id="309803"/>
    <lineage>
        <taxon>Bacteria</taxon>
        <taxon>Thermotogati</taxon>
        <taxon>Thermotogota</taxon>
        <taxon>Thermotogae</taxon>
        <taxon>Thermotogales</taxon>
        <taxon>Thermotogaceae</taxon>
        <taxon>Thermotoga</taxon>
    </lineage>
</organism>
<comment type="similarity">
    <text evidence="5">Belongs to the creatininase superfamily.</text>
</comment>
<name>B9KBN6_THENN</name>
<evidence type="ECO:0000256" key="5">
    <source>
        <dbReference type="ARBA" id="ARBA00024029"/>
    </source>
</evidence>
<evidence type="ECO:0000256" key="4">
    <source>
        <dbReference type="ARBA" id="ARBA00022833"/>
    </source>
</evidence>
<dbReference type="InterPro" id="IPR049842">
    <property type="entry name" value="Diketo_inos_hlase_IolN"/>
</dbReference>
<keyword evidence="3" id="KW-0378">Hydrolase</keyword>
<proteinExistence type="inferred from homology"/>
<dbReference type="GO" id="GO:0016811">
    <property type="term" value="F:hydrolase activity, acting on carbon-nitrogen (but not peptide) bonds, in linear amides"/>
    <property type="evidence" value="ECO:0007669"/>
    <property type="project" value="TreeGrafter"/>
</dbReference>
<dbReference type="Proteomes" id="UP000000445">
    <property type="component" value="Chromosome"/>
</dbReference>
<dbReference type="HOGENOM" id="CLU_055029_2_1_0"/>